<dbReference type="KEGG" id="vg:63209211"/>
<keyword evidence="2" id="KW-1185">Reference proteome</keyword>
<accession>A0A222ZRX2</accession>
<dbReference type="GeneID" id="63209211"/>
<reference evidence="1 2" key="1">
    <citation type="submission" date="2017-05" db="EMBL/GenBank/DDBJ databases">
        <authorList>
            <person name="Stoner T.H."/>
            <person name="Garlena R.A."/>
            <person name="Russell D.A."/>
            <person name="Pope W.H."/>
            <person name="Jacobs-Sera D."/>
            <person name="Hatfull G.F."/>
        </authorList>
    </citation>
    <scope>NUCLEOTIDE SEQUENCE [LARGE SCALE GENOMIC DNA]</scope>
</reference>
<organism evidence="1 2">
    <name type="scientific">Mycobacterium phage Krypton555</name>
    <dbReference type="NCBI Taxonomy" id="2015885"/>
    <lineage>
        <taxon>Viruses</taxon>
        <taxon>Duplodnaviria</taxon>
        <taxon>Heunggongvirae</taxon>
        <taxon>Uroviricota</taxon>
        <taxon>Caudoviricetes</taxon>
        <taxon>Vilmaviridae</taxon>
        <taxon>Lclasvirinae</taxon>
        <taxon>Lumosvirus</taxon>
        <taxon>Lumosvirus krypton555</taxon>
    </lineage>
</organism>
<evidence type="ECO:0000313" key="1">
    <source>
        <dbReference type="EMBL" id="ASR87139.1"/>
    </source>
</evidence>
<gene>
    <name evidence="1" type="primary">105</name>
    <name evidence="1" type="ORF">KRYPTON555_105</name>
</gene>
<name>A0A222ZRX2_9CAUD</name>
<dbReference type="Proteomes" id="UP000223247">
    <property type="component" value="Segment"/>
</dbReference>
<dbReference type="EMBL" id="MF140414">
    <property type="protein sequence ID" value="ASR87139.1"/>
    <property type="molecule type" value="Genomic_DNA"/>
</dbReference>
<evidence type="ECO:0000313" key="2">
    <source>
        <dbReference type="Proteomes" id="UP000223247"/>
    </source>
</evidence>
<protein>
    <submittedName>
        <fullName evidence="1">Uncharacterized protein</fullName>
    </submittedName>
</protein>
<proteinExistence type="predicted"/>
<dbReference type="RefSeq" id="YP_010012690.1">
    <property type="nucleotide sequence ID" value="NC_053505.1"/>
</dbReference>
<sequence>MGKPGDVSPEVAAATTFSVLGSAVEYARKNMPEFVAELESRHLKAAKRLVEIDQATLAQG</sequence>